<evidence type="ECO:0000313" key="3">
    <source>
        <dbReference type="Proteomes" id="UP000268727"/>
    </source>
</evidence>
<evidence type="ECO:0000313" key="2">
    <source>
        <dbReference type="EMBL" id="ROP41844.1"/>
    </source>
</evidence>
<protein>
    <submittedName>
        <fullName evidence="2">Uncharacterized protein</fullName>
    </submittedName>
</protein>
<sequence>MTVVDRRLDHWRLQTQLRPQFVPRHTARPGGTRTTDLDGGVHQPTGRLQILAGQQRDPPPHLQRRPQLVQTKSPPRRRQRGIESRIELAGMLRQQRCTDQLRRAEQCGRPTIAHPLGRRLQTVHVRRPTSRPVRLGRTGSRRTHTTDRDPTAATERWDTTATQVPYTEGPRRRTHQLQCDAPDRCTQQAIFQAAHSTEARRRTPPCATAGWRLHRAAELHDKRLTCMDGIFGKHTVWCSGSGRWPSKRRRGTSSPGRVEAEREYAVLWHH</sequence>
<gene>
    <name evidence="2" type="ORF">EDD40_7306</name>
</gene>
<proteinExistence type="predicted"/>
<feature type="compositionally biased region" description="Basic and acidic residues" evidence="1">
    <location>
        <begin position="144"/>
        <end position="154"/>
    </location>
</feature>
<evidence type="ECO:0000256" key="1">
    <source>
        <dbReference type="SAM" id="MobiDB-lite"/>
    </source>
</evidence>
<dbReference type="Proteomes" id="UP000268727">
    <property type="component" value="Unassembled WGS sequence"/>
</dbReference>
<accession>A0A3N1HHA1</accession>
<keyword evidence="3" id="KW-1185">Reference proteome</keyword>
<name>A0A3N1HHA1_9PSEU</name>
<dbReference type="EMBL" id="RJKM01000001">
    <property type="protein sequence ID" value="ROP41844.1"/>
    <property type="molecule type" value="Genomic_DNA"/>
</dbReference>
<dbReference type="AlphaFoldDB" id="A0A3N1HHA1"/>
<feature type="region of interest" description="Disordered" evidence="1">
    <location>
        <begin position="125"/>
        <end position="154"/>
    </location>
</feature>
<feature type="region of interest" description="Disordered" evidence="1">
    <location>
        <begin position="22"/>
        <end position="81"/>
    </location>
</feature>
<reference evidence="2 3" key="1">
    <citation type="submission" date="2018-11" db="EMBL/GenBank/DDBJ databases">
        <title>Sequencing the genomes of 1000 actinobacteria strains.</title>
        <authorList>
            <person name="Klenk H.-P."/>
        </authorList>
    </citation>
    <scope>NUCLEOTIDE SEQUENCE [LARGE SCALE GENOMIC DNA]</scope>
    <source>
        <strain evidence="2 3">DSM 44231</strain>
    </source>
</reference>
<comment type="caution">
    <text evidence="2">The sequence shown here is derived from an EMBL/GenBank/DDBJ whole genome shotgun (WGS) entry which is preliminary data.</text>
</comment>
<organism evidence="2 3">
    <name type="scientific">Saccharothrix texasensis</name>
    <dbReference type="NCBI Taxonomy" id="103734"/>
    <lineage>
        <taxon>Bacteria</taxon>
        <taxon>Bacillati</taxon>
        <taxon>Actinomycetota</taxon>
        <taxon>Actinomycetes</taxon>
        <taxon>Pseudonocardiales</taxon>
        <taxon>Pseudonocardiaceae</taxon>
        <taxon>Saccharothrix</taxon>
    </lineage>
</organism>